<accession>A0AAQ3QQ78</accession>
<dbReference type="EMBL" id="CP136898">
    <property type="protein sequence ID" value="WOL19574.1"/>
    <property type="molecule type" value="Genomic_DNA"/>
</dbReference>
<dbReference type="Proteomes" id="UP001327560">
    <property type="component" value="Chromosome 9"/>
</dbReference>
<evidence type="ECO:0000313" key="3">
    <source>
        <dbReference type="Proteomes" id="UP001327560"/>
    </source>
</evidence>
<reference evidence="2 3" key="1">
    <citation type="submission" date="2023-10" db="EMBL/GenBank/DDBJ databases">
        <title>Chromosome-scale genome assembly provides insights into flower coloration mechanisms of Canna indica.</title>
        <authorList>
            <person name="Li C."/>
        </authorList>
    </citation>
    <scope>NUCLEOTIDE SEQUENCE [LARGE SCALE GENOMIC DNA]</scope>
    <source>
        <tissue evidence="2">Flower</tissue>
    </source>
</reference>
<name>A0AAQ3QQ78_9LILI</name>
<evidence type="ECO:0000313" key="2">
    <source>
        <dbReference type="EMBL" id="WOL19574.1"/>
    </source>
</evidence>
<organism evidence="2 3">
    <name type="scientific">Canna indica</name>
    <name type="common">Indian-shot</name>
    <dbReference type="NCBI Taxonomy" id="4628"/>
    <lineage>
        <taxon>Eukaryota</taxon>
        <taxon>Viridiplantae</taxon>
        <taxon>Streptophyta</taxon>
        <taxon>Embryophyta</taxon>
        <taxon>Tracheophyta</taxon>
        <taxon>Spermatophyta</taxon>
        <taxon>Magnoliopsida</taxon>
        <taxon>Liliopsida</taxon>
        <taxon>Zingiberales</taxon>
        <taxon>Cannaceae</taxon>
        <taxon>Canna</taxon>
    </lineage>
</organism>
<sequence length="158" mass="16518">MGATGSRQAAAAAQWTAKVFLPDGEFREFFPPVTAAGVLGSDAARFFLCDADEMDFDGFVSAMGAGEGLLPGQIYFVLPRSMLKRALRAEDLAALAMKASAALVATGGRAVGPLVFSERADDRVGAVEDRTKRRRSSTKAGGAGGGRRFVTNLSVIAE</sequence>
<proteinExistence type="predicted"/>
<dbReference type="InterPro" id="IPR025322">
    <property type="entry name" value="PADRE_dom"/>
</dbReference>
<dbReference type="Pfam" id="PF14009">
    <property type="entry name" value="PADRE"/>
    <property type="match status" value="1"/>
</dbReference>
<protein>
    <submittedName>
        <fullName evidence="2">Uncharacterized protein</fullName>
    </submittedName>
</protein>
<evidence type="ECO:0000256" key="1">
    <source>
        <dbReference type="SAM" id="MobiDB-lite"/>
    </source>
</evidence>
<dbReference type="AlphaFoldDB" id="A0AAQ3QQ78"/>
<feature type="region of interest" description="Disordered" evidence="1">
    <location>
        <begin position="126"/>
        <end position="146"/>
    </location>
</feature>
<dbReference type="PANTHER" id="PTHR33052">
    <property type="entry name" value="DUF4228 DOMAIN PROTEIN-RELATED"/>
    <property type="match status" value="1"/>
</dbReference>
<gene>
    <name evidence="2" type="ORF">Cni_G28376</name>
</gene>
<keyword evidence="3" id="KW-1185">Reference proteome</keyword>